<accession>A0A6J4Q2Q9</accession>
<protein>
    <submittedName>
        <fullName evidence="2">Uncharacterized protein</fullName>
    </submittedName>
</protein>
<dbReference type="AlphaFoldDB" id="A0A6J4Q2Q9"/>
<feature type="region of interest" description="Disordered" evidence="1">
    <location>
        <begin position="1"/>
        <end position="28"/>
    </location>
</feature>
<evidence type="ECO:0000256" key="1">
    <source>
        <dbReference type="SAM" id="MobiDB-lite"/>
    </source>
</evidence>
<name>A0A6J4Q2Q9_9ACTN</name>
<dbReference type="EMBL" id="CADCUY010000474">
    <property type="protein sequence ID" value="CAA9426464.1"/>
    <property type="molecule type" value="Genomic_DNA"/>
</dbReference>
<gene>
    <name evidence="2" type="ORF">AVDCRST_MAG35-2317</name>
</gene>
<feature type="non-terminal residue" evidence="2">
    <location>
        <position position="1"/>
    </location>
</feature>
<feature type="compositionally biased region" description="Basic residues" evidence="1">
    <location>
        <begin position="1"/>
        <end position="12"/>
    </location>
</feature>
<evidence type="ECO:0000313" key="2">
    <source>
        <dbReference type="EMBL" id="CAA9426464.1"/>
    </source>
</evidence>
<reference evidence="2" key="1">
    <citation type="submission" date="2020-02" db="EMBL/GenBank/DDBJ databases">
        <authorList>
            <person name="Meier V. D."/>
        </authorList>
    </citation>
    <scope>NUCLEOTIDE SEQUENCE</scope>
    <source>
        <strain evidence="2">AVDCRST_MAG35</strain>
    </source>
</reference>
<sequence length="28" mass="3288">EPARRPRRRRGRRGGERRPAGPARVHRA</sequence>
<organism evidence="2">
    <name type="scientific">uncultured Quadrisphaera sp</name>
    <dbReference type="NCBI Taxonomy" id="904978"/>
    <lineage>
        <taxon>Bacteria</taxon>
        <taxon>Bacillati</taxon>
        <taxon>Actinomycetota</taxon>
        <taxon>Actinomycetes</taxon>
        <taxon>Kineosporiales</taxon>
        <taxon>Kineosporiaceae</taxon>
        <taxon>Quadrisphaera</taxon>
        <taxon>environmental samples</taxon>
    </lineage>
</organism>
<proteinExistence type="predicted"/>
<feature type="non-terminal residue" evidence="2">
    <location>
        <position position="28"/>
    </location>
</feature>